<name>A0A5B7FJB7_PORTR</name>
<dbReference type="AlphaFoldDB" id="A0A5B7FJB7"/>
<evidence type="ECO:0000313" key="1">
    <source>
        <dbReference type="EMBL" id="MPC47710.1"/>
    </source>
</evidence>
<organism evidence="1 2">
    <name type="scientific">Portunus trituberculatus</name>
    <name type="common">Swimming crab</name>
    <name type="synonym">Neptunus trituberculatus</name>
    <dbReference type="NCBI Taxonomy" id="210409"/>
    <lineage>
        <taxon>Eukaryota</taxon>
        <taxon>Metazoa</taxon>
        <taxon>Ecdysozoa</taxon>
        <taxon>Arthropoda</taxon>
        <taxon>Crustacea</taxon>
        <taxon>Multicrustacea</taxon>
        <taxon>Malacostraca</taxon>
        <taxon>Eumalacostraca</taxon>
        <taxon>Eucarida</taxon>
        <taxon>Decapoda</taxon>
        <taxon>Pleocyemata</taxon>
        <taxon>Brachyura</taxon>
        <taxon>Eubrachyura</taxon>
        <taxon>Portunoidea</taxon>
        <taxon>Portunidae</taxon>
        <taxon>Portuninae</taxon>
        <taxon>Portunus</taxon>
    </lineage>
</organism>
<protein>
    <submittedName>
        <fullName evidence="1">Uncharacterized protein</fullName>
    </submittedName>
</protein>
<accession>A0A5B7FJB7</accession>
<comment type="caution">
    <text evidence="1">The sequence shown here is derived from an EMBL/GenBank/DDBJ whole genome shotgun (WGS) entry which is preliminary data.</text>
</comment>
<sequence length="97" mass="11019">MSTEALRILSYACLTPRLPKPSKTRDLTPYGLPLLHDLSRTLRYRFLKAYVLLSTSGSQEQEMTLSFTATQTSHAQYLADYKHTEESTAVVTCPRLH</sequence>
<dbReference type="Proteomes" id="UP000324222">
    <property type="component" value="Unassembled WGS sequence"/>
</dbReference>
<reference evidence="1 2" key="1">
    <citation type="submission" date="2019-05" db="EMBL/GenBank/DDBJ databases">
        <title>Another draft genome of Portunus trituberculatus and its Hox gene families provides insights of decapod evolution.</title>
        <authorList>
            <person name="Jeong J.-H."/>
            <person name="Song I."/>
            <person name="Kim S."/>
            <person name="Choi T."/>
            <person name="Kim D."/>
            <person name="Ryu S."/>
            <person name="Kim W."/>
        </authorList>
    </citation>
    <scope>NUCLEOTIDE SEQUENCE [LARGE SCALE GENOMIC DNA]</scope>
    <source>
        <tissue evidence="1">Muscle</tissue>
    </source>
</reference>
<keyword evidence="2" id="KW-1185">Reference proteome</keyword>
<proteinExistence type="predicted"/>
<evidence type="ECO:0000313" key="2">
    <source>
        <dbReference type="Proteomes" id="UP000324222"/>
    </source>
</evidence>
<dbReference type="EMBL" id="VSRR010007884">
    <property type="protein sequence ID" value="MPC47710.1"/>
    <property type="molecule type" value="Genomic_DNA"/>
</dbReference>
<gene>
    <name evidence="1" type="ORF">E2C01_041464</name>
</gene>